<dbReference type="GO" id="GO:0016491">
    <property type="term" value="F:oxidoreductase activity"/>
    <property type="evidence" value="ECO:0007669"/>
    <property type="project" value="InterPro"/>
</dbReference>
<feature type="region of interest" description="Disordered" evidence="2">
    <location>
        <begin position="103"/>
        <end position="123"/>
    </location>
</feature>
<dbReference type="InterPro" id="IPR039374">
    <property type="entry name" value="SIP_fam"/>
</dbReference>
<protein>
    <submittedName>
        <fullName evidence="4">Iron utilization protein</fullName>
    </submittedName>
</protein>
<feature type="domain" description="FAD-binding FR-type" evidence="3">
    <location>
        <begin position="46"/>
        <end position="167"/>
    </location>
</feature>
<dbReference type="InterPro" id="IPR007037">
    <property type="entry name" value="SIP_rossman_dom"/>
</dbReference>
<dbReference type="EMBL" id="LJRI01000192">
    <property type="protein sequence ID" value="KPZ10088.1"/>
    <property type="molecule type" value="Genomic_DNA"/>
</dbReference>
<dbReference type="PATRIC" id="fig|264459.3.peg.5267"/>
<dbReference type="AlphaFoldDB" id="A0A0Q0CMH5"/>
<dbReference type="Pfam" id="PF04954">
    <property type="entry name" value="SIP"/>
    <property type="match status" value="1"/>
</dbReference>
<evidence type="ECO:0000313" key="5">
    <source>
        <dbReference type="Proteomes" id="UP000050384"/>
    </source>
</evidence>
<reference evidence="4 5" key="1">
    <citation type="submission" date="2015-09" db="EMBL/GenBank/DDBJ databases">
        <title>Genome announcement of multiple Pseudomonas syringae strains.</title>
        <authorList>
            <person name="Thakur S."/>
            <person name="Wang P.W."/>
            <person name="Gong Y."/>
            <person name="Weir B.S."/>
            <person name="Guttman D.S."/>
        </authorList>
    </citation>
    <scope>NUCLEOTIDE SEQUENCE [LARGE SCALE GENOMIC DNA]</scope>
    <source>
        <strain evidence="4 5">ICMP16929</strain>
    </source>
</reference>
<dbReference type="InterPro" id="IPR013113">
    <property type="entry name" value="SIP_FAD-bd"/>
</dbReference>
<sequence length="287" mass="32233">MDSGRNPAGQRVAQHHCQGRRRWASTCIGGLRMNSPQSIHRVMHEIKRRKLKVVRVTDLTPLMRRITLQGPELAGFISLGTDDHVKLFFPQTPQEHAALEELTATSDKDAPRPPMRDYTPRRYDENSGELDIDFVLHGEGPAATWAAQAEPGQFLHIAGPRGSMVVPDMFDSYLLIGDETAIPSIARRLESLPANRAALVVVEVANQQEQQTFESAAQVDVIWIVRSEQNLVDVVRRLEMPEGKLYAWVATESGLSRKVRRVLLDEFGLEDDFVKAAGYWKLGDTEE</sequence>
<dbReference type="Proteomes" id="UP000050384">
    <property type="component" value="Unassembled WGS sequence"/>
</dbReference>
<accession>A0A0Q0CMH5</accession>
<dbReference type="PANTHER" id="PTHR30157">
    <property type="entry name" value="FERRIC REDUCTASE, NADPH-DEPENDENT"/>
    <property type="match status" value="1"/>
</dbReference>
<dbReference type="Gene3D" id="3.40.50.80">
    <property type="entry name" value="Nucleotide-binding domain of ferredoxin-NADP reductase (FNR) module"/>
    <property type="match status" value="1"/>
</dbReference>
<dbReference type="PROSITE" id="PS51384">
    <property type="entry name" value="FAD_FR"/>
    <property type="match status" value="1"/>
</dbReference>
<evidence type="ECO:0000256" key="2">
    <source>
        <dbReference type="SAM" id="MobiDB-lite"/>
    </source>
</evidence>
<dbReference type="InterPro" id="IPR017927">
    <property type="entry name" value="FAD-bd_FR_type"/>
</dbReference>
<evidence type="ECO:0000259" key="3">
    <source>
        <dbReference type="PROSITE" id="PS51384"/>
    </source>
</evidence>
<dbReference type="Pfam" id="PF08021">
    <property type="entry name" value="FAD_binding_9"/>
    <property type="match status" value="1"/>
</dbReference>
<proteinExistence type="inferred from homology"/>
<evidence type="ECO:0000256" key="1">
    <source>
        <dbReference type="ARBA" id="ARBA00035644"/>
    </source>
</evidence>
<comment type="caution">
    <text evidence="4">The sequence shown here is derived from an EMBL/GenBank/DDBJ whole genome shotgun (WGS) entry which is preliminary data.</text>
</comment>
<dbReference type="Gene3D" id="2.40.30.10">
    <property type="entry name" value="Translation factors"/>
    <property type="match status" value="1"/>
</dbReference>
<evidence type="ECO:0000313" key="4">
    <source>
        <dbReference type="EMBL" id="KPZ10088.1"/>
    </source>
</evidence>
<dbReference type="SUPFAM" id="SSF63380">
    <property type="entry name" value="Riboflavin synthase domain-like"/>
    <property type="match status" value="1"/>
</dbReference>
<name>A0A0Q0CMH5_PSESX</name>
<gene>
    <name evidence="4" type="ORF">ALO94_05295</name>
</gene>
<dbReference type="PANTHER" id="PTHR30157:SF0">
    <property type="entry name" value="NADPH-DEPENDENT FERRIC-CHELATE REDUCTASE"/>
    <property type="match status" value="1"/>
</dbReference>
<comment type="similarity">
    <text evidence="1">Belongs to the SIP oxidoreductase family.</text>
</comment>
<dbReference type="InterPro" id="IPR039261">
    <property type="entry name" value="FNR_nucleotide-bd"/>
</dbReference>
<dbReference type="CDD" id="cd06193">
    <property type="entry name" value="siderophore_interacting"/>
    <property type="match status" value="1"/>
</dbReference>
<dbReference type="InterPro" id="IPR017938">
    <property type="entry name" value="Riboflavin_synthase-like_b-brl"/>
</dbReference>
<feature type="compositionally biased region" description="Basic and acidic residues" evidence="2">
    <location>
        <begin position="106"/>
        <end position="123"/>
    </location>
</feature>
<organism evidence="4 5">
    <name type="scientific">Pseudomonas syringae pv. spinaceae</name>
    <dbReference type="NCBI Taxonomy" id="264459"/>
    <lineage>
        <taxon>Bacteria</taxon>
        <taxon>Pseudomonadati</taxon>
        <taxon>Pseudomonadota</taxon>
        <taxon>Gammaproteobacteria</taxon>
        <taxon>Pseudomonadales</taxon>
        <taxon>Pseudomonadaceae</taxon>
        <taxon>Pseudomonas</taxon>
        <taxon>Pseudomonas syringae</taxon>
    </lineage>
</organism>